<sequence length="99" mass="11063">MSARDVIAKAICQRWFGGNDVDADDRAIARIAIEALTAAGYRILGPDDLDKVTVERFRQEIERLTPHYQSQTATDAGRRQILEHFDAFSLRALTGGEDD</sequence>
<accession>A0ABS9QI36</accession>
<dbReference type="RefSeq" id="WP_239367938.1">
    <property type="nucleotide sequence ID" value="NZ_JAKREW010000020.1"/>
</dbReference>
<evidence type="ECO:0008006" key="3">
    <source>
        <dbReference type="Google" id="ProtNLM"/>
    </source>
</evidence>
<gene>
    <name evidence="1" type="ORF">L4923_18925</name>
</gene>
<dbReference type="EMBL" id="JAKREW010000020">
    <property type="protein sequence ID" value="MCG7507107.1"/>
    <property type="molecule type" value="Genomic_DNA"/>
</dbReference>
<reference evidence="1 2" key="1">
    <citation type="submission" date="2022-02" db="EMBL/GenBank/DDBJ databases">
        <title>Draft genome sequence of Mezorhizobium retamae strain IRAMC:0171 isolated from Retama raetam nodules.</title>
        <authorList>
            <person name="Bengaied R."/>
            <person name="Sbissi I."/>
            <person name="Huber K."/>
            <person name="Ghodbane F."/>
            <person name="Nouioui I."/>
            <person name="Tarhouni M."/>
            <person name="Gtari M."/>
        </authorList>
    </citation>
    <scope>NUCLEOTIDE SEQUENCE [LARGE SCALE GENOMIC DNA]</scope>
    <source>
        <strain evidence="1 2">IRAMC:0171</strain>
    </source>
</reference>
<comment type="caution">
    <text evidence="1">The sequence shown here is derived from an EMBL/GenBank/DDBJ whole genome shotgun (WGS) entry which is preliminary data.</text>
</comment>
<protein>
    <recommendedName>
        <fullName evidence="3">DUF768 domain-containing protein</fullName>
    </recommendedName>
</protein>
<evidence type="ECO:0000313" key="1">
    <source>
        <dbReference type="EMBL" id="MCG7507107.1"/>
    </source>
</evidence>
<evidence type="ECO:0000313" key="2">
    <source>
        <dbReference type="Proteomes" id="UP001201701"/>
    </source>
</evidence>
<dbReference type="Proteomes" id="UP001201701">
    <property type="component" value="Unassembled WGS sequence"/>
</dbReference>
<name>A0ABS9QI36_9HYPH</name>
<organism evidence="1 2">
    <name type="scientific">Mesorhizobium retamae</name>
    <dbReference type="NCBI Taxonomy" id="2912854"/>
    <lineage>
        <taxon>Bacteria</taxon>
        <taxon>Pseudomonadati</taxon>
        <taxon>Pseudomonadota</taxon>
        <taxon>Alphaproteobacteria</taxon>
        <taxon>Hyphomicrobiales</taxon>
        <taxon>Phyllobacteriaceae</taxon>
        <taxon>Mesorhizobium</taxon>
    </lineage>
</organism>
<proteinExistence type="predicted"/>
<keyword evidence="2" id="KW-1185">Reference proteome</keyword>